<reference evidence="3" key="1">
    <citation type="submission" date="2020-10" db="EMBL/GenBank/DDBJ databases">
        <authorList>
            <person name="Gilroy R."/>
        </authorList>
    </citation>
    <scope>NUCLEOTIDE SEQUENCE</scope>
    <source>
        <strain evidence="3">B1-20833</strain>
    </source>
</reference>
<organism evidence="3 4">
    <name type="scientific">Candidatus Cryptobacteroides intestinavium</name>
    <dbReference type="NCBI Taxonomy" id="2840766"/>
    <lineage>
        <taxon>Bacteria</taxon>
        <taxon>Pseudomonadati</taxon>
        <taxon>Bacteroidota</taxon>
        <taxon>Bacteroidia</taxon>
        <taxon>Bacteroidales</taxon>
        <taxon>Candidatus Cryptobacteroides</taxon>
    </lineage>
</organism>
<protein>
    <submittedName>
        <fullName evidence="3">BACON domain-containing protein</fullName>
    </submittedName>
</protein>
<feature type="chain" id="PRO_5038395134" evidence="1">
    <location>
        <begin position="24"/>
        <end position="516"/>
    </location>
</feature>
<sequence length="516" mass="55604">MKLKAIFATAAAGAFLFSSCQQAFEPTYLDQIRINPSYVGLPMEGGEVKVVLSAADAWHLDESTLNTVDVEVSDPQNPDATITEKRPWLTVSPMSGDAGAEIEITLSADNAALDRADTIQFVCGNVAQYLIVKQPGDPSLAPQYPEVESGEYWFMINKGTAAEPEWDAIQPVAPGNSYGYLNSQPAVVGDDGTPTSTAGNVFTLTAVNGGFTIQDANGRYYYMTGTYDSCNVSDDLPESGSVWTVSQTGDFEYTVTNASNGKIMQYDPEYSSMGAYSAADRGIRPYLVKAEAPAPDLIKIDKTEWELNKPAGTLQVPAEGTTFVVGVDFDADWLDYRGVEYVEGSSCLVFDYTENTGTETRTVTVSVLASDGTNESSVELKISQLAASLPEGLAEKGTADDPYSVASANAIFDAGAWVLFGDGKESAYFKGIVSSIKEISPSYGNATYYISADGTETADQLYIFRGKYFGDENFTSEDQLKVGDEVVICGHMDVYNTTEEITDSYIYSINGKIEAE</sequence>
<dbReference type="Pfam" id="PF19190">
    <property type="entry name" value="BACON_2"/>
    <property type="match status" value="1"/>
</dbReference>
<evidence type="ECO:0000313" key="4">
    <source>
        <dbReference type="Proteomes" id="UP000823661"/>
    </source>
</evidence>
<evidence type="ECO:0000256" key="1">
    <source>
        <dbReference type="SAM" id="SignalP"/>
    </source>
</evidence>
<name>A0A9D9EW76_9BACT</name>
<dbReference type="EMBL" id="JADIMI010000070">
    <property type="protein sequence ID" value="MBO8452705.1"/>
    <property type="molecule type" value="Genomic_DNA"/>
</dbReference>
<evidence type="ECO:0000259" key="2">
    <source>
        <dbReference type="Pfam" id="PF19190"/>
    </source>
</evidence>
<dbReference type="AlphaFoldDB" id="A0A9D9EW76"/>
<gene>
    <name evidence="3" type="ORF">IAC06_07475</name>
</gene>
<dbReference type="PROSITE" id="PS51257">
    <property type="entry name" value="PROKAR_LIPOPROTEIN"/>
    <property type="match status" value="1"/>
</dbReference>
<comment type="caution">
    <text evidence="3">The sequence shown here is derived from an EMBL/GenBank/DDBJ whole genome shotgun (WGS) entry which is preliminary data.</text>
</comment>
<feature type="signal peptide" evidence="1">
    <location>
        <begin position="1"/>
        <end position="23"/>
    </location>
</feature>
<dbReference type="InterPro" id="IPR024361">
    <property type="entry name" value="BACON"/>
</dbReference>
<dbReference type="Proteomes" id="UP000823661">
    <property type="component" value="Unassembled WGS sequence"/>
</dbReference>
<accession>A0A9D9EW76</accession>
<dbReference type="Gene3D" id="2.60.40.10">
    <property type="entry name" value="Immunoglobulins"/>
    <property type="match status" value="1"/>
</dbReference>
<reference evidence="3" key="2">
    <citation type="journal article" date="2021" name="PeerJ">
        <title>Extensive microbial diversity within the chicken gut microbiome revealed by metagenomics and culture.</title>
        <authorList>
            <person name="Gilroy R."/>
            <person name="Ravi A."/>
            <person name="Getino M."/>
            <person name="Pursley I."/>
            <person name="Horton D.L."/>
            <person name="Alikhan N.F."/>
            <person name="Baker D."/>
            <person name="Gharbi K."/>
            <person name="Hall N."/>
            <person name="Watson M."/>
            <person name="Adriaenssens E.M."/>
            <person name="Foster-Nyarko E."/>
            <person name="Jarju S."/>
            <person name="Secka A."/>
            <person name="Antonio M."/>
            <person name="Oren A."/>
            <person name="Chaudhuri R.R."/>
            <person name="La Ragione R."/>
            <person name="Hildebrand F."/>
            <person name="Pallen M.J."/>
        </authorList>
    </citation>
    <scope>NUCLEOTIDE SEQUENCE</scope>
    <source>
        <strain evidence="3">B1-20833</strain>
    </source>
</reference>
<dbReference type="InterPro" id="IPR013783">
    <property type="entry name" value="Ig-like_fold"/>
</dbReference>
<keyword evidence="1" id="KW-0732">Signal</keyword>
<evidence type="ECO:0000313" key="3">
    <source>
        <dbReference type="EMBL" id="MBO8452705.1"/>
    </source>
</evidence>
<feature type="domain" description="BACON" evidence="2">
    <location>
        <begin position="79"/>
        <end position="134"/>
    </location>
</feature>
<proteinExistence type="predicted"/>